<organism evidence="4">
    <name type="scientific">Gongylonema pulchrum</name>
    <dbReference type="NCBI Taxonomy" id="637853"/>
    <lineage>
        <taxon>Eukaryota</taxon>
        <taxon>Metazoa</taxon>
        <taxon>Ecdysozoa</taxon>
        <taxon>Nematoda</taxon>
        <taxon>Chromadorea</taxon>
        <taxon>Rhabditida</taxon>
        <taxon>Spirurina</taxon>
        <taxon>Spiruromorpha</taxon>
        <taxon>Spiruroidea</taxon>
        <taxon>Gongylonematidae</taxon>
        <taxon>Gongylonema</taxon>
    </lineage>
</organism>
<dbReference type="OrthoDB" id="10253115at2759"/>
<dbReference type="Pfam" id="PF00501">
    <property type="entry name" value="AMP-binding"/>
    <property type="match status" value="1"/>
</dbReference>
<name>A0A183ERS2_9BILA</name>
<evidence type="ECO:0000259" key="1">
    <source>
        <dbReference type="Pfam" id="PF00501"/>
    </source>
</evidence>
<dbReference type="Proteomes" id="UP000271098">
    <property type="component" value="Unassembled WGS sequence"/>
</dbReference>
<evidence type="ECO:0000313" key="2">
    <source>
        <dbReference type="EMBL" id="VDN41783.1"/>
    </source>
</evidence>
<gene>
    <name evidence="2" type="ORF">GPUH_LOCUS23663</name>
</gene>
<dbReference type="GO" id="GO:0031956">
    <property type="term" value="F:medium-chain fatty acid-CoA ligase activity"/>
    <property type="evidence" value="ECO:0007669"/>
    <property type="project" value="TreeGrafter"/>
</dbReference>
<accession>A0A183ERS2</accession>
<protein>
    <submittedName>
        <fullName evidence="4">AMP-binding domain-containing protein</fullName>
    </submittedName>
</protein>
<feature type="domain" description="AMP-dependent synthetase/ligase" evidence="1">
    <location>
        <begin position="71"/>
        <end position="175"/>
    </location>
</feature>
<reference evidence="2 3" key="2">
    <citation type="submission" date="2018-11" db="EMBL/GenBank/DDBJ databases">
        <authorList>
            <consortium name="Pathogen Informatics"/>
        </authorList>
    </citation>
    <scope>NUCLEOTIDE SEQUENCE [LARGE SCALE GENOMIC DNA]</scope>
</reference>
<dbReference type="Gene3D" id="3.40.50.980">
    <property type="match status" value="1"/>
</dbReference>
<reference evidence="4" key="1">
    <citation type="submission" date="2016-06" db="UniProtKB">
        <authorList>
            <consortium name="WormBaseParasite"/>
        </authorList>
    </citation>
    <scope>IDENTIFICATION</scope>
</reference>
<evidence type="ECO:0000313" key="4">
    <source>
        <dbReference type="WBParaSite" id="GPUH_0002369301-mRNA-1"/>
    </source>
</evidence>
<evidence type="ECO:0000313" key="3">
    <source>
        <dbReference type="Proteomes" id="UP000271098"/>
    </source>
</evidence>
<dbReference type="GO" id="GO:0006631">
    <property type="term" value="P:fatty acid metabolic process"/>
    <property type="evidence" value="ECO:0007669"/>
    <property type="project" value="TreeGrafter"/>
</dbReference>
<dbReference type="PANTHER" id="PTHR43201">
    <property type="entry name" value="ACYL-COA SYNTHETASE"/>
    <property type="match status" value="1"/>
</dbReference>
<dbReference type="InterPro" id="IPR000873">
    <property type="entry name" value="AMP-dep_synth/lig_dom"/>
</dbReference>
<dbReference type="AlphaFoldDB" id="A0A183ERS2"/>
<proteinExistence type="predicted"/>
<sequence length="212" mass="23454">MSGSDSTLFGTLPELVYKCAKLDRVATVFDAEKITYTFQNVKNEVSVLMSGSDNTLFGTLPELIYKCAKLDRVATVFDAEKITYTFQNVKNEMDALAAGLLSTGLRPQDRVLICGSNTAHFFICSLACARADLIFSLMSPNFADAKQLQYALTKGEFRAIICFPASRETEFLNKILNELAPELMHSAKGRLCSKAVPKLTHVIMAEEEHKHA</sequence>
<keyword evidence="3" id="KW-1185">Reference proteome</keyword>
<dbReference type="SUPFAM" id="SSF56801">
    <property type="entry name" value="Acetyl-CoA synthetase-like"/>
    <property type="match status" value="1"/>
</dbReference>
<dbReference type="EMBL" id="UYRT01098531">
    <property type="protein sequence ID" value="VDN41783.1"/>
    <property type="molecule type" value="Genomic_DNA"/>
</dbReference>
<dbReference type="PANTHER" id="PTHR43201:SF12">
    <property type="entry name" value="AMP-DEPENDENT SYNTHETASE_LIGASE DOMAIN-CONTAINING PROTEIN"/>
    <property type="match status" value="1"/>
</dbReference>
<dbReference type="WBParaSite" id="GPUH_0002369301-mRNA-1">
    <property type="protein sequence ID" value="GPUH_0002369301-mRNA-1"/>
    <property type="gene ID" value="GPUH_0002369301"/>
</dbReference>